<comment type="caution">
    <text evidence="2">The sequence shown here is derived from an EMBL/GenBank/DDBJ whole genome shotgun (WGS) entry which is preliminary data.</text>
</comment>
<dbReference type="PANTHER" id="PTHR43233:SF1">
    <property type="entry name" value="FAMILY N-ACETYLTRANSFERASE, PUTATIVE (AFU_ORTHOLOGUE AFUA_6G03350)-RELATED"/>
    <property type="match status" value="1"/>
</dbReference>
<sequence length="145" mass="16240">MQGYRITTRVEEMDLDAIHAFITRSYWASGIPRETLVRAIANSLNFGVLGGGGEQVGFARMVTDRATFAYLADVYILEAHRGRGLSKWLMSTILEHPDLQGLRRMLLGTRDAHGLYRQFGFTALGNPEVFMQRWQPDVYAGSGQG</sequence>
<proteinExistence type="predicted"/>
<dbReference type="GO" id="GO:0016747">
    <property type="term" value="F:acyltransferase activity, transferring groups other than amino-acyl groups"/>
    <property type="evidence" value="ECO:0007669"/>
    <property type="project" value="InterPro"/>
</dbReference>
<dbReference type="OrthoDB" id="3216107at2"/>
<keyword evidence="3" id="KW-1185">Reference proteome</keyword>
<dbReference type="InterPro" id="IPR016181">
    <property type="entry name" value="Acyl_CoA_acyltransferase"/>
</dbReference>
<name>A0A4Z0M556_9GAMM</name>
<dbReference type="Gene3D" id="3.40.630.30">
    <property type="match status" value="1"/>
</dbReference>
<keyword evidence="2" id="KW-0808">Transferase</keyword>
<dbReference type="SUPFAM" id="SSF55729">
    <property type="entry name" value="Acyl-CoA N-acyltransferases (Nat)"/>
    <property type="match status" value="1"/>
</dbReference>
<accession>A0A4Z0M556</accession>
<evidence type="ECO:0000313" key="3">
    <source>
        <dbReference type="Proteomes" id="UP000298050"/>
    </source>
</evidence>
<protein>
    <submittedName>
        <fullName evidence="2">N-acetyltransferase</fullName>
    </submittedName>
</protein>
<dbReference type="EMBL" id="SRLE01000005">
    <property type="protein sequence ID" value="TGD74576.1"/>
    <property type="molecule type" value="Genomic_DNA"/>
</dbReference>
<reference evidence="2 3" key="1">
    <citation type="submission" date="2019-04" db="EMBL/GenBank/DDBJ databases">
        <title>Taxonomy of novel Haliea sp. from mangrove soil of West Coast of India.</title>
        <authorList>
            <person name="Verma A."/>
            <person name="Kumar P."/>
            <person name="Krishnamurthi S."/>
        </authorList>
    </citation>
    <scope>NUCLEOTIDE SEQUENCE [LARGE SCALE GENOMIC DNA]</scope>
    <source>
        <strain evidence="2 3">SAOS-164</strain>
    </source>
</reference>
<dbReference type="CDD" id="cd04301">
    <property type="entry name" value="NAT_SF"/>
    <property type="match status" value="1"/>
</dbReference>
<dbReference type="InterPro" id="IPR000182">
    <property type="entry name" value="GNAT_dom"/>
</dbReference>
<dbReference type="AlphaFoldDB" id="A0A4Z0M556"/>
<dbReference type="PROSITE" id="PS51186">
    <property type="entry name" value="GNAT"/>
    <property type="match status" value="1"/>
</dbReference>
<dbReference type="PANTHER" id="PTHR43233">
    <property type="entry name" value="FAMILY N-ACETYLTRANSFERASE, PUTATIVE (AFU_ORTHOLOGUE AFUA_6G03350)-RELATED"/>
    <property type="match status" value="1"/>
</dbReference>
<dbReference type="Pfam" id="PF00583">
    <property type="entry name" value="Acetyltransf_1"/>
    <property type="match status" value="1"/>
</dbReference>
<dbReference type="InterPro" id="IPR053144">
    <property type="entry name" value="Acetyltransferase_Butenolide"/>
</dbReference>
<dbReference type="Proteomes" id="UP000298050">
    <property type="component" value="Unassembled WGS sequence"/>
</dbReference>
<evidence type="ECO:0000259" key="1">
    <source>
        <dbReference type="PROSITE" id="PS51186"/>
    </source>
</evidence>
<dbReference type="RefSeq" id="WP_135441534.1">
    <property type="nucleotide sequence ID" value="NZ_SRLE01000005.1"/>
</dbReference>
<gene>
    <name evidence="2" type="ORF">E4634_05045</name>
</gene>
<evidence type="ECO:0000313" key="2">
    <source>
        <dbReference type="EMBL" id="TGD74576.1"/>
    </source>
</evidence>
<feature type="domain" description="N-acetyltransferase" evidence="1">
    <location>
        <begin position="6"/>
        <end position="136"/>
    </location>
</feature>
<organism evidence="2 3">
    <name type="scientific">Mangrovimicrobium sediminis</name>
    <dbReference type="NCBI Taxonomy" id="2562682"/>
    <lineage>
        <taxon>Bacteria</taxon>
        <taxon>Pseudomonadati</taxon>
        <taxon>Pseudomonadota</taxon>
        <taxon>Gammaproteobacteria</taxon>
        <taxon>Cellvibrionales</taxon>
        <taxon>Halieaceae</taxon>
        <taxon>Mangrovimicrobium</taxon>
    </lineage>
</organism>